<evidence type="ECO:0000256" key="7">
    <source>
        <dbReference type="ARBA" id="ARBA00023196"/>
    </source>
</evidence>
<dbReference type="PANTHER" id="PTHR13822">
    <property type="entry name" value="ATP SYNTHASE DELTA/EPSILON CHAIN"/>
    <property type="match status" value="1"/>
</dbReference>
<dbReference type="PANTHER" id="PTHR13822:SF10">
    <property type="entry name" value="ATP SYNTHASE EPSILON CHAIN, CHLOROPLASTIC"/>
    <property type="match status" value="1"/>
</dbReference>
<evidence type="ECO:0000256" key="8">
    <source>
        <dbReference type="ARBA" id="ARBA00023310"/>
    </source>
</evidence>
<feature type="domain" description="ATP synthase F1 complex delta/epsilon subunit N-terminal" evidence="10">
    <location>
        <begin position="3"/>
        <end position="82"/>
    </location>
</feature>
<evidence type="ECO:0000256" key="6">
    <source>
        <dbReference type="ARBA" id="ARBA00023136"/>
    </source>
</evidence>
<dbReference type="OrthoDB" id="5294255at2"/>
<dbReference type="InterPro" id="IPR001469">
    <property type="entry name" value="ATP_synth_F1_dsu/esu"/>
</dbReference>
<dbReference type="GO" id="GO:0046933">
    <property type="term" value="F:proton-transporting ATP synthase activity, rotational mechanism"/>
    <property type="evidence" value="ECO:0007669"/>
    <property type="project" value="InterPro"/>
</dbReference>
<gene>
    <name evidence="11" type="ORF">BXY57_0652</name>
</gene>
<keyword evidence="12" id="KW-1185">Reference proteome</keyword>
<evidence type="ECO:0000259" key="10">
    <source>
        <dbReference type="Pfam" id="PF02823"/>
    </source>
</evidence>
<evidence type="ECO:0000256" key="2">
    <source>
        <dbReference type="ARBA" id="ARBA00004184"/>
    </source>
</evidence>
<name>A0A2M9CT61_9BACT</name>
<dbReference type="SUPFAM" id="SSF51344">
    <property type="entry name" value="Epsilon subunit of F1F0-ATP synthase N-terminal domain"/>
    <property type="match status" value="1"/>
</dbReference>
<proteinExistence type="inferred from homology"/>
<dbReference type="RefSeq" id="WP_100313739.1">
    <property type="nucleotide sequence ID" value="NZ_PGFG01000001.1"/>
</dbReference>
<evidence type="ECO:0000256" key="4">
    <source>
        <dbReference type="ARBA" id="ARBA00022448"/>
    </source>
</evidence>
<evidence type="ECO:0000256" key="9">
    <source>
        <dbReference type="RuleBase" id="RU003656"/>
    </source>
</evidence>
<dbReference type="InterPro" id="IPR036771">
    <property type="entry name" value="ATPsynth_dsu/esu_N"/>
</dbReference>
<evidence type="ECO:0000256" key="1">
    <source>
        <dbReference type="ARBA" id="ARBA00003543"/>
    </source>
</evidence>
<comment type="subunit">
    <text evidence="9">F-type ATPases have 2 components, CF(1) - the catalytic core - and CF(0) - the membrane proton channel. CF(1) has five subunits: alpha(3), beta(3), gamma(1), delta(1), epsilon(1). CF(0) has three main subunits: a, b and c.</text>
</comment>
<keyword evidence="8 9" id="KW-0066">ATP synthesis</keyword>
<comment type="function">
    <text evidence="1">Produces ATP from ADP in the presence of a proton gradient across the membrane.</text>
</comment>
<dbReference type="EMBL" id="PGFG01000001">
    <property type="protein sequence ID" value="PJJ75083.1"/>
    <property type="molecule type" value="Genomic_DNA"/>
</dbReference>
<evidence type="ECO:0000313" key="12">
    <source>
        <dbReference type="Proteomes" id="UP000230000"/>
    </source>
</evidence>
<dbReference type="Proteomes" id="UP000230000">
    <property type="component" value="Unassembled WGS sequence"/>
</dbReference>
<keyword evidence="7 9" id="KW-0139">CF(1)</keyword>
<accession>A0A2M9CT61</accession>
<dbReference type="NCBIfam" id="TIGR01216">
    <property type="entry name" value="ATP_synt_epsi"/>
    <property type="match status" value="1"/>
</dbReference>
<evidence type="ECO:0000313" key="11">
    <source>
        <dbReference type="EMBL" id="PJJ75083.1"/>
    </source>
</evidence>
<organism evidence="11 12">
    <name type="scientific">Thermoflavifilum aggregans</name>
    <dbReference type="NCBI Taxonomy" id="454188"/>
    <lineage>
        <taxon>Bacteria</taxon>
        <taxon>Pseudomonadati</taxon>
        <taxon>Bacteroidota</taxon>
        <taxon>Chitinophagia</taxon>
        <taxon>Chitinophagales</taxon>
        <taxon>Chitinophagaceae</taxon>
        <taxon>Thermoflavifilum</taxon>
    </lineage>
</organism>
<dbReference type="GO" id="GO:0045259">
    <property type="term" value="C:proton-transporting ATP synthase complex"/>
    <property type="evidence" value="ECO:0007669"/>
    <property type="project" value="UniProtKB-KW"/>
</dbReference>
<reference evidence="11 12" key="1">
    <citation type="submission" date="2017-11" db="EMBL/GenBank/DDBJ databases">
        <title>Genomic Encyclopedia of Archaeal and Bacterial Type Strains, Phase II (KMG-II): From Individual Species to Whole Genera.</title>
        <authorList>
            <person name="Goeker M."/>
        </authorList>
    </citation>
    <scope>NUCLEOTIDE SEQUENCE [LARGE SCALE GENOMIC DNA]</scope>
    <source>
        <strain evidence="11 12">DSM 27268</strain>
    </source>
</reference>
<comment type="subcellular location">
    <subcellularLocation>
        <location evidence="2">Endomembrane system</location>
        <topology evidence="2">Peripheral membrane protein</topology>
    </subcellularLocation>
</comment>
<protein>
    <submittedName>
        <fullName evidence="11">ATP synthase F1 subcomplex epsilon subunit</fullName>
    </submittedName>
</protein>
<comment type="caution">
    <text evidence="11">The sequence shown here is derived from an EMBL/GenBank/DDBJ whole genome shotgun (WGS) entry which is preliminary data.</text>
</comment>
<evidence type="ECO:0000256" key="3">
    <source>
        <dbReference type="ARBA" id="ARBA00005712"/>
    </source>
</evidence>
<dbReference type="Gene3D" id="2.60.15.10">
    <property type="entry name" value="F0F1 ATP synthase delta/epsilon subunit, N-terminal"/>
    <property type="match status" value="1"/>
</dbReference>
<keyword evidence="6" id="KW-0472">Membrane</keyword>
<evidence type="ECO:0000256" key="5">
    <source>
        <dbReference type="ARBA" id="ARBA00023065"/>
    </source>
</evidence>
<keyword evidence="4 9" id="KW-0813">Transport</keyword>
<dbReference type="Pfam" id="PF02823">
    <property type="entry name" value="ATP-synt_DE_N"/>
    <property type="match status" value="1"/>
</dbReference>
<keyword evidence="5 9" id="KW-0406">Ion transport</keyword>
<dbReference type="InterPro" id="IPR020546">
    <property type="entry name" value="ATP_synth_F1_dsu/esu_N"/>
</dbReference>
<dbReference type="AlphaFoldDB" id="A0A2M9CT61"/>
<dbReference type="GO" id="GO:0012505">
    <property type="term" value="C:endomembrane system"/>
    <property type="evidence" value="ECO:0007669"/>
    <property type="project" value="UniProtKB-SubCell"/>
</dbReference>
<sequence>MLLEIYTPERKVFEGEVYGVQMPGLDGLFEVLNGHAPLIAALAKGRVKILQHADQREACFYQISGGFVEVLHNQATILAESAVAEPQAHPE</sequence>
<dbReference type="CDD" id="cd12152">
    <property type="entry name" value="F1-ATPase_delta"/>
    <property type="match status" value="1"/>
</dbReference>
<comment type="similarity">
    <text evidence="3 9">Belongs to the ATPase epsilon chain family.</text>
</comment>